<dbReference type="RefSeq" id="WP_367921350.1">
    <property type="nucleotide sequence ID" value="NZ_BAABAC010000042.1"/>
</dbReference>
<evidence type="ECO:0000256" key="3">
    <source>
        <dbReference type="ARBA" id="ARBA00023125"/>
    </source>
</evidence>
<keyword evidence="3 5" id="KW-0238">DNA-binding</keyword>
<keyword evidence="2" id="KW-0805">Transcription regulation</keyword>
<dbReference type="PRINTS" id="PR00455">
    <property type="entry name" value="HTHTETR"/>
</dbReference>
<dbReference type="SUPFAM" id="SSF46689">
    <property type="entry name" value="Homeodomain-like"/>
    <property type="match status" value="1"/>
</dbReference>
<evidence type="ECO:0000256" key="1">
    <source>
        <dbReference type="ARBA" id="ARBA00022491"/>
    </source>
</evidence>
<feature type="domain" description="HTH tetR-type" evidence="6">
    <location>
        <begin position="5"/>
        <end position="65"/>
    </location>
</feature>
<protein>
    <submittedName>
        <fullName evidence="7">TetR/AcrR family transcriptional regulator</fullName>
    </submittedName>
</protein>
<dbReference type="PROSITE" id="PS50977">
    <property type="entry name" value="HTH_TETR_2"/>
    <property type="match status" value="1"/>
</dbReference>
<evidence type="ECO:0000313" key="8">
    <source>
        <dbReference type="Proteomes" id="UP001597229"/>
    </source>
</evidence>
<dbReference type="EMBL" id="JBHTLX010000008">
    <property type="protein sequence ID" value="MFD1247415.1"/>
    <property type="molecule type" value="Genomic_DNA"/>
</dbReference>
<keyword evidence="1" id="KW-0678">Repressor</keyword>
<evidence type="ECO:0000256" key="2">
    <source>
        <dbReference type="ARBA" id="ARBA00023015"/>
    </source>
</evidence>
<accession>A0ABW3VZ36</accession>
<keyword evidence="8" id="KW-1185">Reference proteome</keyword>
<dbReference type="Gene3D" id="1.10.10.60">
    <property type="entry name" value="Homeodomain-like"/>
    <property type="match status" value="1"/>
</dbReference>
<organism evidence="7 8">
    <name type="scientific">Nocardioides ginsengisoli</name>
    <dbReference type="NCBI Taxonomy" id="363868"/>
    <lineage>
        <taxon>Bacteria</taxon>
        <taxon>Bacillati</taxon>
        <taxon>Actinomycetota</taxon>
        <taxon>Actinomycetes</taxon>
        <taxon>Propionibacteriales</taxon>
        <taxon>Nocardioidaceae</taxon>
        <taxon>Nocardioides</taxon>
    </lineage>
</organism>
<name>A0ABW3VZ36_9ACTN</name>
<keyword evidence="4" id="KW-0804">Transcription</keyword>
<dbReference type="Proteomes" id="UP001597229">
    <property type="component" value="Unassembled WGS sequence"/>
</dbReference>
<dbReference type="Gene3D" id="1.10.357.10">
    <property type="entry name" value="Tetracycline Repressor, domain 2"/>
    <property type="match status" value="1"/>
</dbReference>
<reference evidence="8" key="1">
    <citation type="journal article" date="2019" name="Int. J. Syst. Evol. Microbiol.">
        <title>The Global Catalogue of Microorganisms (GCM) 10K type strain sequencing project: providing services to taxonomists for standard genome sequencing and annotation.</title>
        <authorList>
            <consortium name="The Broad Institute Genomics Platform"/>
            <consortium name="The Broad Institute Genome Sequencing Center for Infectious Disease"/>
            <person name="Wu L."/>
            <person name="Ma J."/>
        </authorList>
    </citation>
    <scope>NUCLEOTIDE SEQUENCE [LARGE SCALE GENOMIC DNA]</scope>
    <source>
        <strain evidence="8">CCUG 52478</strain>
    </source>
</reference>
<evidence type="ECO:0000256" key="5">
    <source>
        <dbReference type="PROSITE-ProRule" id="PRU00335"/>
    </source>
</evidence>
<feature type="DNA-binding region" description="H-T-H motif" evidence="5">
    <location>
        <begin position="28"/>
        <end position="47"/>
    </location>
</feature>
<gene>
    <name evidence="7" type="ORF">ACFQ3F_06410</name>
</gene>
<proteinExistence type="predicted"/>
<dbReference type="PANTHER" id="PTHR30055:SF175">
    <property type="entry name" value="HTH-TYPE TRANSCRIPTIONAL REPRESSOR KSTR2"/>
    <property type="match status" value="1"/>
</dbReference>
<comment type="caution">
    <text evidence="7">The sequence shown here is derived from an EMBL/GenBank/DDBJ whole genome shotgun (WGS) entry which is preliminary data.</text>
</comment>
<dbReference type="InterPro" id="IPR050109">
    <property type="entry name" value="HTH-type_TetR-like_transc_reg"/>
</dbReference>
<dbReference type="SUPFAM" id="SSF48498">
    <property type="entry name" value="Tetracyclin repressor-like, C-terminal domain"/>
    <property type="match status" value="1"/>
</dbReference>
<dbReference type="InterPro" id="IPR036271">
    <property type="entry name" value="Tet_transcr_reg_TetR-rel_C_sf"/>
</dbReference>
<evidence type="ECO:0000313" key="7">
    <source>
        <dbReference type="EMBL" id="MFD1247415.1"/>
    </source>
</evidence>
<evidence type="ECO:0000256" key="4">
    <source>
        <dbReference type="ARBA" id="ARBA00023163"/>
    </source>
</evidence>
<evidence type="ECO:0000259" key="6">
    <source>
        <dbReference type="PROSITE" id="PS50977"/>
    </source>
</evidence>
<dbReference type="InterPro" id="IPR001647">
    <property type="entry name" value="HTH_TetR"/>
</dbReference>
<dbReference type="Pfam" id="PF00440">
    <property type="entry name" value="TetR_N"/>
    <property type="match status" value="1"/>
</dbReference>
<dbReference type="InterPro" id="IPR041490">
    <property type="entry name" value="KstR2_TetR_C"/>
</dbReference>
<sequence>MRTMTGRRTEIMEVAAAMFAERGIGATTVREIGESAGVLSGSLYHHFSSKDEIVREVLADFMDQIERAFSAVAAASTSPEQTVRGLVRATLECIDRYPHATRIYQRDRAYLRKHGLLDAIDTKSRAVRRHWRTAIEAGIAAGDFRADVPGDVFYRTVRDTLWATMHWPDRASWSTEEFAELMASMFLGGFRGPR</sequence>
<dbReference type="InterPro" id="IPR009057">
    <property type="entry name" value="Homeodomain-like_sf"/>
</dbReference>
<dbReference type="Pfam" id="PF17932">
    <property type="entry name" value="TetR_C_24"/>
    <property type="match status" value="1"/>
</dbReference>
<dbReference type="PANTHER" id="PTHR30055">
    <property type="entry name" value="HTH-TYPE TRANSCRIPTIONAL REGULATOR RUTR"/>
    <property type="match status" value="1"/>
</dbReference>